<dbReference type="GO" id="GO:0008999">
    <property type="term" value="F:protein-N-terminal-alanine acetyltransferase activity"/>
    <property type="evidence" value="ECO:0007669"/>
    <property type="project" value="TreeGrafter"/>
</dbReference>
<reference evidence="5 6" key="1">
    <citation type="submission" date="2016-07" db="EMBL/GenBank/DDBJ databases">
        <title>Caryophanon latum genome sequencing.</title>
        <authorList>
            <person name="Verma A."/>
            <person name="Pal Y."/>
            <person name="Krishnamurthi S."/>
        </authorList>
    </citation>
    <scope>NUCLEOTIDE SEQUENCE [LARGE SCALE GENOMIC DNA]</scope>
    <source>
        <strain evidence="5 6">DSM 14151</strain>
    </source>
</reference>
<dbReference type="Pfam" id="PF13302">
    <property type="entry name" value="Acetyltransf_3"/>
    <property type="match status" value="1"/>
</dbReference>
<evidence type="ECO:0000256" key="3">
    <source>
        <dbReference type="ARBA" id="ARBA00038502"/>
    </source>
</evidence>
<dbReference type="SUPFAM" id="SSF55729">
    <property type="entry name" value="Acyl-CoA N-acyltransferases (Nat)"/>
    <property type="match status" value="1"/>
</dbReference>
<comment type="caution">
    <text evidence="5">The sequence shown here is derived from an EMBL/GenBank/DDBJ whole genome shotgun (WGS) entry which is preliminary data.</text>
</comment>
<dbReference type="GO" id="GO:0005737">
    <property type="term" value="C:cytoplasm"/>
    <property type="evidence" value="ECO:0007669"/>
    <property type="project" value="TreeGrafter"/>
</dbReference>
<evidence type="ECO:0000256" key="1">
    <source>
        <dbReference type="ARBA" id="ARBA00022679"/>
    </source>
</evidence>
<dbReference type="Gene3D" id="3.40.630.30">
    <property type="match status" value="1"/>
</dbReference>
<dbReference type="RefSeq" id="WP_066463478.1">
    <property type="nucleotide sequence ID" value="NZ_MATO01000029.1"/>
</dbReference>
<dbReference type="PROSITE" id="PS51186">
    <property type="entry name" value="GNAT"/>
    <property type="match status" value="1"/>
</dbReference>
<dbReference type="EMBL" id="MATO01000029">
    <property type="protein sequence ID" value="OCS91366.1"/>
    <property type="molecule type" value="Genomic_DNA"/>
</dbReference>
<dbReference type="Proteomes" id="UP000093482">
    <property type="component" value="Unassembled WGS sequence"/>
</dbReference>
<dbReference type="AlphaFoldDB" id="A0A1C0YW16"/>
<evidence type="ECO:0000313" key="5">
    <source>
        <dbReference type="EMBL" id="OCS91366.1"/>
    </source>
</evidence>
<keyword evidence="6" id="KW-1185">Reference proteome</keyword>
<dbReference type="OrthoDB" id="9795206at2"/>
<proteinExistence type="inferred from homology"/>
<organism evidence="5 6">
    <name type="scientific">Caryophanon latum</name>
    <dbReference type="NCBI Taxonomy" id="33977"/>
    <lineage>
        <taxon>Bacteria</taxon>
        <taxon>Bacillati</taxon>
        <taxon>Bacillota</taxon>
        <taxon>Bacilli</taxon>
        <taxon>Bacillales</taxon>
        <taxon>Caryophanaceae</taxon>
        <taxon>Caryophanon</taxon>
    </lineage>
</organism>
<dbReference type="PANTHER" id="PTHR43792">
    <property type="entry name" value="GNAT FAMILY, PUTATIVE (AFU_ORTHOLOGUE AFUA_3G00765)-RELATED-RELATED"/>
    <property type="match status" value="1"/>
</dbReference>
<gene>
    <name evidence="5" type="ORF">A6K76_09310</name>
</gene>
<comment type="similarity">
    <text evidence="3">Belongs to the acetyltransferase family. RimJ subfamily.</text>
</comment>
<evidence type="ECO:0000259" key="4">
    <source>
        <dbReference type="PROSITE" id="PS51186"/>
    </source>
</evidence>
<dbReference type="InterPro" id="IPR051531">
    <property type="entry name" value="N-acetyltransferase"/>
</dbReference>
<accession>A0A1C0YW16</accession>
<keyword evidence="2" id="KW-0012">Acyltransferase</keyword>
<evidence type="ECO:0000256" key="2">
    <source>
        <dbReference type="ARBA" id="ARBA00023315"/>
    </source>
</evidence>
<dbReference type="PANTHER" id="PTHR43792:SF8">
    <property type="entry name" value="[RIBOSOMAL PROTEIN US5]-ALANINE N-ACETYLTRANSFERASE"/>
    <property type="match status" value="1"/>
</dbReference>
<keyword evidence="1 5" id="KW-0808">Transferase</keyword>
<evidence type="ECO:0000313" key="6">
    <source>
        <dbReference type="Proteomes" id="UP000093482"/>
    </source>
</evidence>
<dbReference type="InterPro" id="IPR016181">
    <property type="entry name" value="Acyl_CoA_acyltransferase"/>
</dbReference>
<sequence>MVIVTGKKVILRTFTVNDAQQVTQLVARNKYHWSQFEPLHHDHFYTYDTQYRKIVESLNLMRANREYVFGIFDQETTQLIGQVSLFSMKRLPYASGLIGYSIDEKFVGRGIASEALSLAIQFAFQTAKLHRLEAYVSPNNIGSIRVLEKNGFVREGLLRQLLFINGTWQDHYLYALLVDDYNAMNEE</sequence>
<feature type="domain" description="N-acetyltransferase" evidence="4">
    <location>
        <begin position="9"/>
        <end position="179"/>
    </location>
</feature>
<name>A0A1C0YW16_9BACL</name>
<protein>
    <submittedName>
        <fullName evidence="5">Alanine acetyltransferase</fullName>
    </submittedName>
</protein>
<dbReference type="InterPro" id="IPR000182">
    <property type="entry name" value="GNAT_dom"/>
</dbReference>